<organism evidence="2 3">
    <name type="scientific">Caenorhabditis angaria</name>
    <dbReference type="NCBI Taxonomy" id="860376"/>
    <lineage>
        <taxon>Eukaryota</taxon>
        <taxon>Metazoa</taxon>
        <taxon>Ecdysozoa</taxon>
        <taxon>Nematoda</taxon>
        <taxon>Chromadorea</taxon>
        <taxon>Rhabditida</taxon>
        <taxon>Rhabditina</taxon>
        <taxon>Rhabditomorpha</taxon>
        <taxon>Rhabditoidea</taxon>
        <taxon>Rhabditidae</taxon>
        <taxon>Peloderinae</taxon>
        <taxon>Caenorhabditis</taxon>
    </lineage>
</organism>
<sequence length="1182" mass="140862">MGEKNEEISDEYEEKQENVSDVILPLKKSTKRCCYCEKSGTYLEMTKVTANREQLIEWIRILGRKFYENISGKSKRYICRSHFENISETRSQFDLPVRMKVEEEAENPLENDEFEIPDDFDEVYRKGQRITRRICDYCGISQPKNDLKVCKPTSRDFERWVEIIGPKFYERSIRKQKIFICVSHLHLLKQKLLDENDPELRMKTRSQNKRKIENDEAICEQKVIKIEEEKEEESVQFSVKLELEEEEIEEKYSPTEEIEMQFLAVKEEFIEEEEELESNKENMERTNIRCRFCDIEMSSIQMVETPTNPQDLLKWCQIYGEKFTENVFKYSEPHFIFPYSAITRAKWMDILGPNFSENMKIFHQIGAKKFGRICLAHFEGNLERRKRNQLPIRMSEKEEKMARVKTQKKSISEKYRKRSRICCYCEKLTKEHCMTEVPIDQNVREKWIELLGKRFAENLENIKQPKICLTHFEGNLNHRKRNQFPVGMNEGTEKKEEIETINDNPELSFHSSGNIPQNEKVYNQIEISQSRSRRERIYRMYNEELENMDYEYEEEFINDKNEIGLLKVKREEPEIVENERVAPNESLEMDLLPNEIEKPNEELEMKFEINREESSNICRICNVIFNLSSEKREIPKKTREFLQWSKVFGRKLTDNIFQNDAPHFIYSWNKHFRMKNRKVGLSKSISCIHNGKCCYCEKLVERKCMTNVAANIECREKWISILGKQFANNLKKVKHPMICREHFKGNTEHRLKYQLPVRMGEENEEEECENEIWHFEMINRRNGPTVRCRYCEKSLESKYMTRVPTNLEVRLQWIEILGPRFAKNMKIVNKKAIKYFGHICHSHFEGNFKHRTTQLPIRMKKEEENETRNEKRIFKQASLNISHNRLKYQLPVQMDEENEEEEIENEDEMEDENDDDEEKEENAEKEAEDEIKINATIPELNEVQDDETGSNVPSTSRIPKNNGKRATGKQEVRKRRKIDSYFEESSKRGELGEEHEENDDKEDEVEMDTTIQEFNDIVENVPEKQVENQQEKMDIEQVFLMNEVQDVETISIVPSTPKNNGKIASDEQEIRKKRRIDWNSEKSSKRGKLDEEMGREVVEEQKENDDRGTKGQPKLMDLLRNVPKKEKEDHGIVIIQSPLNEILGEFGNMEQKENDDRGTEGQAKLFLKNYFKPGLWPFLWPQ</sequence>
<dbReference type="AlphaFoldDB" id="A0A9P1I7C8"/>
<evidence type="ECO:0000256" key="1">
    <source>
        <dbReference type="SAM" id="MobiDB-lite"/>
    </source>
</evidence>
<evidence type="ECO:0008006" key="4">
    <source>
        <dbReference type="Google" id="ProtNLM"/>
    </source>
</evidence>
<reference evidence="2" key="1">
    <citation type="submission" date="2022-11" db="EMBL/GenBank/DDBJ databases">
        <authorList>
            <person name="Kikuchi T."/>
        </authorList>
    </citation>
    <scope>NUCLEOTIDE SEQUENCE</scope>
    <source>
        <strain evidence="2">PS1010</strain>
    </source>
</reference>
<feature type="region of interest" description="Disordered" evidence="1">
    <location>
        <begin position="1052"/>
        <end position="1115"/>
    </location>
</feature>
<evidence type="ECO:0000313" key="2">
    <source>
        <dbReference type="EMBL" id="CAI5439697.1"/>
    </source>
</evidence>
<feature type="compositionally biased region" description="Polar residues" evidence="1">
    <location>
        <begin position="949"/>
        <end position="959"/>
    </location>
</feature>
<feature type="compositionally biased region" description="Basic and acidic residues" evidence="1">
    <location>
        <begin position="1064"/>
        <end position="1109"/>
    </location>
</feature>
<accession>A0A9P1I7C8</accession>
<gene>
    <name evidence="2" type="ORF">CAMP_LOCUS2334</name>
</gene>
<feature type="compositionally biased region" description="Acidic residues" evidence="1">
    <location>
        <begin position="993"/>
        <end position="1006"/>
    </location>
</feature>
<name>A0A9P1I7C8_9PELO</name>
<evidence type="ECO:0000313" key="3">
    <source>
        <dbReference type="Proteomes" id="UP001152747"/>
    </source>
</evidence>
<feature type="compositionally biased region" description="Basic and acidic residues" evidence="1">
    <location>
        <begin position="978"/>
        <end position="992"/>
    </location>
</feature>
<comment type="caution">
    <text evidence="2">The sequence shown here is derived from an EMBL/GenBank/DDBJ whole genome shotgun (WGS) entry which is preliminary data.</text>
</comment>
<feature type="compositionally biased region" description="Acidic residues" evidence="1">
    <location>
        <begin position="894"/>
        <end position="929"/>
    </location>
</feature>
<proteinExistence type="predicted"/>
<protein>
    <recommendedName>
        <fullName evidence="4">THAP-type domain-containing protein</fullName>
    </recommendedName>
</protein>
<dbReference type="EMBL" id="CANHGI010000001">
    <property type="protein sequence ID" value="CAI5439697.1"/>
    <property type="molecule type" value="Genomic_DNA"/>
</dbReference>
<feature type="region of interest" description="Disordered" evidence="1">
    <location>
        <begin position="887"/>
        <end position="1006"/>
    </location>
</feature>
<keyword evidence="3" id="KW-1185">Reference proteome</keyword>
<feature type="compositionally biased region" description="Basic residues" evidence="1">
    <location>
        <begin position="962"/>
        <end position="977"/>
    </location>
</feature>
<dbReference type="Proteomes" id="UP001152747">
    <property type="component" value="Unassembled WGS sequence"/>
</dbReference>